<comment type="caution">
    <text evidence="1">The sequence shown here is derived from an EMBL/GenBank/DDBJ whole genome shotgun (WGS) entry which is preliminary data.</text>
</comment>
<sequence>SSQGQGPGSSQGQGRCLGLLCLFDKRDVIHRLLQRFKVKGIPSLVVGSKGLPCVVILNMAGNLISCRGRSVLSADPRGENFPWEKPFAAVLGESLRKGDACVGPEVTNGKTLGFYFAAADYDTFTLKLAERYKTYKAKGLPFEIICCAPNVEESQFNSRFKEMATAGGDWLAVPWSDFERREHLSLTFWCLEPSLSCDCQRERPCTQQQCLGCDHKRPHREGFPLGYNDYYNNNSSSNNNNNSSNNNSNNKLC</sequence>
<dbReference type="PANTHER" id="PTHR46472:SF1">
    <property type="entry name" value="NUCLEOREDOXIN"/>
    <property type="match status" value="1"/>
</dbReference>
<dbReference type="GO" id="GO:0031397">
    <property type="term" value="P:negative regulation of protein ubiquitination"/>
    <property type="evidence" value="ECO:0007669"/>
    <property type="project" value="TreeGrafter"/>
</dbReference>
<name>A0A813HZ94_POLGL</name>
<reference evidence="1" key="1">
    <citation type="submission" date="2021-02" db="EMBL/GenBank/DDBJ databases">
        <authorList>
            <person name="Dougan E. K."/>
            <person name="Rhodes N."/>
            <person name="Thang M."/>
            <person name="Chan C."/>
        </authorList>
    </citation>
    <scope>NUCLEOTIDE SEQUENCE</scope>
</reference>
<accession>A0A813HZ94</accession>
<keyword evidence="2" id="KW-1185">Reference proteome</keyword>
<evidence type="ECO:0008006" key="3">
    <source>
        <dbReference type="Google" id="ProtNLM"/>
    </source>
</evidence>
<dbReference type="GO" id="GO:0005634">
    <property type="term" value="C:nucleus"/>
    <property type="evidence" value="ECO:0007669"/>
    <property type="project" value="TreeGrafter"/>
</dbReference>
<proteinExistence type="predicted"/>
<dbReference type="AlphaFoldDB" id="A0A813HZ94"/>
<dbReference type="GO" id="GO:0030178">
    <property type="term" value="P:negative regulation of Wnt signaling pathway"/>
    <property type="evidence" value="ECO:0007669"/>
    <property type="project" value="TreeGrafter"/>
</dbReference>
<evidence type="ECO:0000313" key="2">
    <source>
        <dbReference type="Proteomes" id="UP000654075"/>
    </source>
</evidence>
<dbReference type="EMBL" id="CAJNNV010033366">
    <property type="protein sequence ID" value="CAE8643468.1"/>
    <property type="molecule type" value="Genomic_DNA"/>
</dbReference>
<gene>
    <name evidence="1" type="ORF">PGLA1383_LOCUS57808</name>
</gene>
<dbReference type="Proteomes" id="UP000654075">
    <property type="component" value="Unassembled WGS sequence"/>
</dbReference>
<organism evidence="1 2">
    <name type="scientific">Polarella glacialis</name>
    <name type="common">Dinoflagellate</name>
    <dbReference type="NCBI Taxonomy" id="89957"/>
    <lineage>
        <taxon>Eukaryota</taxon>
        <taxon>Sar</taxon>
        <taxon>Alveolata</taxon>
        <taxon>Dinophyceae</taxon>
        <taxon>Suessiales</taxon>
        <taxon>Suessiaceae</taxon>
        <taxon>Polarella</taxon>
    </lineage>
</organism>
<dbReference type="GO" id="GO:0004791">
    <property type="term" value="F:thioredoxin-disulfide reductase (NADPH) activity"/>
    <property type="evidence" value="ECO:0007669"/>
    <property type="project" value="TreeGrafter"/>
</dbReference>
<feature type="non-terminal residue" evidence="1">
    <location>
        <position position="1"/>
    </location>
</feature>
<dbReference type="OrthoDB" id="9440957at2759"/>
<dbReference type="PANTHER" id="PTHR46472">
    <property type="entry name" value="NUCLEOREDOXIN"/>
    <property type="match status" value="1"/>
</dbReference>
<evidence type="ECO:0000313" key="1">
    <source>
        <dbReference type="EMBL" id="CAE8643468.1"/>
    </source>
</evidence>
<protein>
    <recommendedName>
        <fullName evidence="3">Thioredoxin-like fold domain-containing protein</fullName>
    </recommendedName>
</protein>